<name>A0ABS3KBL2_9PROT</name>
<dbReference type="PROSITE" id="PS51186">
    <property type="entry name" value="GNAT"/>
    <property type="match status" value="1"/>
</dbReference>
<dbReference type="Gene3D" id="3.40.630.30">
    <property type="match status" value="1"/>
</dbReference>
<keyword evidence="2" id="KW-0012">Acyltransferase</keyword>
<dbReference type="PANTHER" id="PTHR43877">
    <property type="entry name" value="AMINOALKYLPHOSPHONATE N-ACETYLTRANSFERASE-RELATED-RELATED"/>
    <property type="match status" value="1"/>
</dbReference>
<dbReference type="PANTHER" id="PTHR43877:SF2">
    <property type="entry name" value="AMINOALKYLPHOSPHONATE N-ACETYLTRANSFERASE-RELATED"/>
    <property type="match status" value="1"/>
</dbReference>
<protein>
    <submittedName>
        <fullName evidence="4">GNAT family N-acetyltransferase</fullName>
    </submittedName>
</protein>
<proteinExistence type="predicted"/>
<reference evidence="4 5" key="1">
    <citation type="submission" date="2020-09" db="EMBL/GenBank/DDBJ databases">
        <title>Roseomonas.</title>
        <authorList>
            <person name="Zhu W."/>
        </authorList>
    </citation>
    <scope>NUCLEOTIDE SEQUENCE [LARGE SCALE GENOMIC DNA]</scope>
    <source>
        <strain evidence="4 5">1311</strain>
    </source>
</reference>
<evidence type="ECO:0000259" key="3">
    <source>
        <dbReference type="PROSITE" id="PS51186"/>
    </source>
</evidence>
<dbReference type="Proteomes" id="UP001518990">
    <property type="component" value="Unassembled WGS sequence"/>
</dbReference>
<evidence type="ECO:0000313" key="4">
    <source>
        <dbReference type="EMBL" id="MBO1074858.1"/>
    </source>
</evidence>
<dbReference type="RefSeq" id="WP_207446691.1">
    <property type="nucleotide sequence ID" value="NZ_CP061091.1"/>
</dbReference>
<keyword evidence="1" id="KW-0808">Transferase</keyword>
<comment type="caution">
    <text evidence="4">The sequence shown here is derived from an EMBL/GenBank/DDBJ whole genome shotgun (WGS) entry which is preliminary data.</text>
</comment>
<dbReference type="EMBL" id="JACTNF010000008">
    <property type="protein sequence ID" value="MBO1074858.1"/>
    <property type="molecule type" value="Genomic_DNA"/>
</dbReference>
<dbReference type="Pfam" id="PF00583">
    <property type="entry name" value="Acetyltransf_1"/>
    <property type="match status" value="1"/>
</dbReference>
<dbReference type="InterPro" id="IPR000182">
    <property type="entry name" value="GNAT_dom"/>
</dbReference>
<dbReference type="InterPro" id="IPR016181">
    <property type="entry name" value="Acyl_CoA_acyltransferase"/>
</dbReference>
<organism evidence="4 5">
    <name type="scientific">Roseomonas marmotae</name>
    <dbReference type="NCBI Taxonomy" id="2768161"/>
    <lineage>
        <taxon>Bacteria</taxon>
        <taxon>Pseudomonadati</taxon>
        <taxon>Pseudomonadota</taxon>
        <taxon>Alphaproteobacteria</taxon>
        <taxon>Acetobacterales</taxon>
        <taxon>Roseomonadaceae</taxon>
        <taxon>Roseomonas</taxon>
    </lineage>
</organism>
<dbReference type="SUPFAM" id="SSF55729">
    <property type="entry name" value="Acyl-CoA N-acyltransferases (Nat)"/>
    <property type="match status" value="1"/>
</dbReference>
<evidence type="ECO:0000256" key="2">
    <source>
        <dbReference type="ARBA" id="ARBA00023315"/>
    </source>
</evidence>
<evidence type="ECO:0000256" key="1">
    <source>
        <dbReference type="ARBA" id="ARBA00022679"/>
    </source>
</evidence>
<feature type="domain" description="N-acetyltransferase" evidence="3">
    <location>
        <begin position="5"/>
        <end position="145"/>
    </location>
</feature>
<dbReference type="CDD" id="cd04301">
    <property type="entry name" value="NAT_SF"/>
    <property type="match status" value="1"/>
</dbReference>
<gene>
    <name evidence="4" type="ORF">IAI60_09575</name>
</gene>
<keyword evidence="5" id="KW-1185">Reference proteome</keyword>
<dbReference type="InterPro" id="IPR050832">
    <property type="entry name" value="Bact_Acetyltransf"/>
</dbReference>
<evidence type="ECO:0000313" key="5">
    <source>
        <dbReference type="Proteomes" id="UP001518990"/>
    </source>
</evidence>
<sequence length="151" mass="16826">MLKGVRFRPAAEADFEALHDLSARTMRPHLERIGRWDPERRRRNARAAFDAGGIRVIERDGATIGCIGFRRHADHAEISAFFLEPSCQGQGLGSAILALLVAEAEGLPVHLEVLKQSPAMRFYERAGFVRGAEQDYDWLYILPAAPPESNS</sequence>
<accession>A0ABS3KBL2</accession>